<dbReference type="PANTHER" id="PTHR34039:SF1">
    <property type="entry name" value="UPF0102 PROTEIN YRAN"/>
    <property type="match status" value="1"/>
</dbReference>
<dbReference type="HAMAP" id="MF_00048">
    <property type="entry name" value="UPF0102"/>
    <property type="match status" value="1"/>
</dbReference>
<dbReference type="InterPro" id="IPR011856">
    <property type="entry name" value="tRNA_endonuc-like_dom_sf"/>
</dbReference>
<name>A0ABY8MHI2_9SPIO</name>
<proteinExistence type="inferred from homology"/>
<accession>A0ABY8MHI2</accession>
<dbReference type="Pfam" id="PF02021">
    <property type="entry name" value="UPF0102"/>
    <property type="match status" value="1"/>
</dbReference>
<dbReference type="Proteomes" id="UP001228690">
    <property type="component" value="Chromosome"/>
</dbReference>
<evidence type="ECO:0000313" key="4">
    <source>
        <dbReference type="Proteomes" id="UP001228690"/>
    </source>
</evidence>
<keyword evidence="4" id="KW-1185">Reference proteome</keyword>
<dbReference type="InterPro" id="IPR003509">
    <property type="entry name" value="UPF0102_YraN-like"/>
</dbReference>
<sequence length="170" mass="19546">MGFVYDRGRAGEDTALRYFLDSGYCLLKRNFRARADQPLSEIDLIFLALQANAPESFRQDFLATVSDFRSREGMEQRPEQAKDFIQVVGNFVTEGESCLSIVFVEVKSWHAYPTADLCYNLNIGRQKRMFQTAECFLQRNPTYALLSRRFDLVVFRGLGSEPHHIEAAFP</sequence>
<dbReference type="EMBL" id="CP123443">
    <property type="protein sequence ID" value="WGK69406.1"/>
    <property type="molecule type" value="Genomic_DNA"/>
</dbReference>
<evidence type="ECO:0000256" key="1">
    <source>
        <dbReference type="ARBA" id="ARBA00006738"/>
    </source>
</evidence>
<dbReference type="Gene3D" id="3.40.1350.10">
    <property type="match status" value="1"/>
</dbReference>
<dbReference type="PANTHER" id="PTHR34039">
    <property type="entry name" value="UPF0102 PROTEIN YRAN"/>
    <property type="match status" value="1"/>
</dbReference>
<gene>
    <name evidence="3" type="ORF">P0082_00685</name>
</gene>
<evidence type="ECO:0000313" key="3">
    <source>
        <dbReference type="EMBL" id="WGK69406.1"/>
    </source>
</evidence>
<evidence type="ECO:0000256" key="2">
    <source>
        <dbReference type="HAMAP-Rule" id="MF_00048"/>
    </source>
</evidence>
<organism evidence="3 4">
    <name type="scientific">Candidatus Haliotispira prima</name>
    <dbReference type="NCBI Taxonomy" id="3034016"/>
    <lineage>
        <taxon>Bacteria</taxon>
        <taxon>Pseudomonadati</taxon>
        <taxon>Spirochaetota</taxon>
        <taxon>Spirochaetia</taxon>
        <taxon>Spirochaetales</taxon>
        <taxon>Spirochaetaceae</taxon>
        <taxon>Candidatus Haliotispira</taxon>
    </lineage>
</organism>
<protein>
    <recommendedName>
        <fullName evidence="2">UPF0102 protein P0082_00685</fullName>
    </recommendedName>
</protein>
<comment type="similarity">
    <text evidence="1 2">Belongs to the UPF0102 family.</text>
</comment>
<reference evidence="3 4" key="1">
    <citation type="submission" date="2023-04" db="EMBL/GenBank/DDBJ databases">
        <title>Spirochaete genome identified in red abalone sample constitutes a novel genus.</title>
        <authorList>
            <person name="Sharma S.P."/>
            <person name="Purcell C.M."/>
            <person name="Hyde J.R."/>
            <person name="Severin A.J."/>
        </authorList>
    </citation>
    <scope>NUCLEOTIDE SEQUENCE [LARGE SCALE GENOMIC DNA]</scope>
    <source>
        <strain evidence="3 4">SP-2023</strain>
    </source>
</reference>
<dbReference type="RefSeq" id="WP_326927589.1">
    <property type="nucleotide sequence ID" value="NZ_CP123443.1"/>
</dbReference>